<dbReference type="InterPro" id="IPR012334">
    <property type="entry name" value="Pectin_lyas_fold"/>
</dbReference>
<keyword evidence="4" id="KW-1185">Reference proteome</keyword>
<feature type="chain" id="PRO_5041924286" evidence="2">
    <location>
        <begin position="29"/>
        <end position="330"/>
    </location>
</feature>
<feature type="signal peptide" evidence="2">
    <location>
        <begin position="1"/>
        <end position="28"/>
    </location>
</feature>
<evidence type="ECO:0000313" key="4">
    <source>
        <dbReference type="Proteomes" id="UP001064489"/>
    </source>
</evidence>
<accession>A0AAD5JEE6</accession>
<sequence>MSYKGSTTTAIHLAILLAIFLTRHVVVSTDTTPIPADASAVRSWFSANVRAFETRKATLDPKLVAAKANPQVIMKITIERTKPFVTFYGSPNAMPTITQSGTALQYGTVDNATVIVQSDYFVAANIIFKDSTKNEGQALTLRISGMKAAFYKSKKIKVEDQRGVFWLTVEEEDASVDVHWAEDFLDLADGVSMNDEREPHLFNIEVQTQGVGGEKRGWQVVSHVRTKAKQGRKGVTGVEEEAQAGEREEIDDMQPKAGVPSDNGHQVSKEGLDIEVEEDNLEWNLDKEISKVIEIGCALGYDFSRKKNFIGEELRRWEMEDERRLRELQD</sequence>
<reference evidence="3" key="2">
    <citation type="submission" date="2023-02" db="EMBL/GenBank/DDBJ databases">
        <authorList>
            <person name="Swenson N.G."/>
            <person name="Wegrzyn J.L."/>
            <person name="Mcevoy S.L."/>
        </authorList>
    </citation>
    <scope>NUCLEOTIDE SEQUENCE</scope>
    <source>
        <strain evidence="3">91603</strain>
        <tissue evidence="3">Leaf</tissue>
    </source>
</reference>
<organism evidence="3 4">
    <name type="scientific">Acer negundo</name>
    <name type="common">Box elder</name>
    <dbReference type="NCBI Taxonomy" id="4023"/>
    <lineage>
        <taxon>Eukaryota</taxon>
        <taxon>Viridiplantae</taxon>
        <taxon>Streptophyta</taxon>
        <taxon>Embryophyta</taxon>
        <taxon>Tracheophyta</taxon>
        <taxon>Spermatophyta</taxon>
        <taxon>Magnoliopsida</taxon>
        <taxon>eudicotyledons</taxon>
        <taxon>Gunneridae</taxon>
        <taxon>Pentapetalae</taxon>
        <taxon>rosids</taxon>
        <taxon>malvids</taxon>
        <taxon>Sapindales</taxon>
        <taxon>Sapindaceae</taxon>
        <taxon>Hippocastanoideae</taxon>
        <taxon>Acereae</taxon>
        <taxon>Acer</taxon>
    </lineage>
</organism>
<dbReference type="InterPro" id="IPR011050">
    <property type="entry name" value="Pectin_lyase_fold/virulence"/>
</dbReference>
<keyword evidence="2" id="KW-0732">Signal</keyword>
<evidence type="ECO:0000313" key="3">
    <source>
        <dbReference type="EMBL" id="KAI9195470.1"/>
    </source>
</evidence>
<feature type="compositionally biased region" description="Acidic residues" evidence="1">
    <location>
        <begin position="238"/>
        <end position="252"/>
    </location>
</feature>
<dbReference type="AlphaFoldDB" id="A0AAD5JEE6"/>
<dbReference type="Gene3D" id="2.160.20.10">
    <property type="entry name" value="Single-stranded right-handed beta-helix, Pectin lyase-like"/>
    <property type="match status" value="1"/>
</dbReference>
<protein>
    <submittedName>
        <fullName evidence="3">Uncharacterized protein</fullName>
    </submittedName>
</protein>
<dbReference type="GO" id="GO:0045490">
    <property type="term" value="P:pectin catabolic process"/>
    <property type="evidence" value="ECO:0007669"/>
    <property type="project" value="TreeGrafter"/>
</dbReference>
<dbReference type="EMBL" id="JAJSOW010000003">
    <property type="protein sequence ID" value="KAI9195470.1"/>
    <property type="molecule type" value="Genomic_DNA"/>
</dbReference>
<name>A0AAD5JEE6_ACENE</name>
<proteinExistence type="predicted"/>
<dbReference type="SUPFAM" id="SSF51126">
    <property type="entry name" value="Pectin lyase-like"/>
    <property type="match status" value="1"/>
</dbReference>
<reference evidence="3" key="1">
    <citation type="journal article" date="2022" name="Plant J.">
        <title>Strategies of tolerance reflected in two North American maple genomes.</title>
        <authorList>
            <person name="McEvoy S.L."/>
            <person name="Sezen U.U."/>
            <person name="Trouern-Trend A."/>
            <person name="McMahon S.M."/>
            <person name="Schaberg P.G."/>
            <person name="Yang J."/>
            <person name="Wegrzyn J.L."/>
            <person name="Swenson N.G."/>
        </authorList>
    </citation>
    <scope>NUCLEOTIDE SEQUENCE</scope>
    <source>
        <strain evidence="3">91603</strain>
    </source>
</reference>
<dbReference type="GO" id="GO:0030599">
    <property type="term" value="F:pectinesterase activity"/>
    <property type="evidence" value="ECO:0007669"/>
    <property type="project" value="TreeGrafter"/>
</dbReference>
<comment type="caution">
    <text evidence="3">The sequence shown here is derived from an EMBL/GenBank/DDBJ whole genome shotgun (WGS) entry which is preliminary data.</text>
</comment>
<dbReference type="PANTHER" id="PTHR31321">
    <property type="entry name" value="ACYL-COA THIOESTER HYDROLASE YBHC-RELATED"/>
    <property type="match status" value="1"/>
</dbReference>
<evidence type="ECO:0000256" key="2">
    <source>
        <dbReference type="SAM" id="SignalP"/>
    </source>
</evidence>
<dbReference type="PANTHER" id="PTHR31321:SF87">
    <property type="entry name" value="PECTINESTERASE 63-RELATED"/>
    <property type="match status" value="1"/>
</dbReference>
<dbReference type="Proteomes" id="UP001064489">
    <property type="component" value="Chromosome 1"/>
</dbReference>
<evidence type="ECO:0000256" key="1">
    <source>
        <dbReference type="SAM" id="MobiDB-lite"/>
    </source>
</evidence>
<gene>
    <name evidence="3" type="ORF">LWI28_015177</name>
</gene>
<feature type="region of interest" description="Disordered" evidence="1">
    <location>
        <begin position="231"/>
        <end position="267"/>
    </location>
</feature>